<dbReference type="Gene3D" id="2.60.40.10">
    <property type="entry name" value="Immunoglobulins"/>
    <property type="match status" value="2"/>
</dbReference>
<dbReference type="SUPFAM" id="SSF48726">
    <property type="entry name" value="Immunoglobulin"/>
    <property type="match status" value="2"/>
</dbReference>
<dbReference type="InterPro" id="IPR013783">
    <property type="entry name" value="Ig-like_fold"/>
</dbReference>
<protein>
    <recommendedName>
        <fullName evidence="4">Ig-like domain-containing protein</fullName>
    </recommendedName>
</protein>
<dbReference type="PROSITE" id="PS50835">
    <property type="entry name" value="IG_LIKE"/>
    <property type="match status" value="2"/>
</dbReference>
<dbReference type="InterPro" id="IPR036179">
    <property type="entry name" value="Ig-like_dom_sf"/>
</dbReference>
<dbReference type="EMBL" id="GG666568">
    <property type="protein sequence ID" value="EEN53990.1"/>
    <property type="molecule type" value="Genomic_DNA"/>
</dbReference>
<evidence type="ECO:0000256" key="1">
    <source>
        <dbReference type="ARBA" id="ARBA00006692"/>
    </source>
</evidence>
<evidence type="ECO:0000256" key="3">
    <source>
        <dbReference type="SAM" id="MobiDB-lite"/>
    </source>
</evidence>
<reference evidence="5" key="1">
    <citation type="journal article" date="2008" name="Nature">
        <title>The amphioxus genome and the evolution of the chordate karyotype.</title>
        <authorList>
            <consortium name="US DOE Joint Genome Institute (JGI-PGF)"/>
            <person name="Putnam N.H."/>
            <person name="Butts T."/>
            <person name="Ferrier D.E.K."/>
            <person name="Furlong R.F."/>
            <person name="Hellsten U."/>
            <person name="Kawashima T."/>
            <person name="Robinson-Rechavi M."/>
            <person name="Shoguchi E."/>
            <person name="Terry A."/>
            <person name="Yu J.-K."/>
            <person name="Benito-Gutierrez E.L."/>
            <person name="Dubchak I."/>
            <person name="Garcia-Fernandez J."/>
            <person name="Gibson-Brown J.J."/>
            <person name="Grigoriev I.V."/>
            <person name="Horton A.C."/>
            <person name="de Jong P.J."/>
            <person name="Jurka J."/>
            <person name="Kapitonov V.V."/>
            <person name="Kohara Y."/>
            <person name="Kuroki Y."/>
            <person name="Lindquist E."/>
            <person name="Lucas S."/>
            <person name="Osoegawa K."/>
            <person name="Pennacchio L.A."/>
            <person name="Salamov A.A."/>
            <person name="Satou Y."/>
            <person name="Sauka-Spengler T."/>
            <person name="Schmutz J."/>
            <person name="Shin-I T."/>
            <person name="Toyoda A."/>
            <person name="Bronner-Fraser M."/>
            <person name="Fujiyama A."/>
            <person name="Holland L.Z."/>
            <person name="Holland P.W.H."/>
            <person name="Satoh N."/>
            <person name="Rokhsar D.S."/>
        </authorList>
    </citation>
    <scope>NUCLEOTIDE SEQUENCE [LARGE SCALE GENOMIC DNA]</scope>
    <source>
        <strain evidence="5">S238N-H82</strain>
        <tissue evidence="5">Testes</tissue>
    </source>
</reference>
<dbReference type="eggNOG" id="KOG0613">
    <property type="taxonomic scope" value="Eukaryota"/>
</dbReference>
<feature type="domain" description="Ig-like" evidence="4">
    <location>
        <begin position="126"/>
        <end position="207"/>
    </location>
</feature>
<dbReference type="InParanoid" id="C3Z0E2"/>
<feature type="region of interest" description="Disordered" evidence="3">
    <location>
        <begin position="1"/>
        <end position="21"/>
    </location>
</feature>
<dbReference type="SMART" id="SM00408">
    <property type="entry name" value="IGc2"/>
    <property type="match status" value="2"/>
</dbReference>
<organism>
    <name type="scientific">Branchiostoma floridae</name>
    <name type="common">Florida lancelet</name>
    <name type="synonym">Amphioxus</name>
    <dbReference type="NCBI Taxonomy" id="7739"/>
    <lineage>
        <taxon>Eukaryota</taxon>
        <taxon>Metazoa</taxon>
        <taxon>Chordata</taxon>
        <taxon>Cephalochordata</taxon>
        <taxon>Leptocardii</taxon>
        <taxon>Amphioxiformes</taxon>
        <taxon>Branchiostomatidae</taxon>
        <taxon>Branchiostoma</taxon>
    </lineage>
</organism>
<proteinExistence type="inferred from homology"/>
<sequence length="207" mass="22403">MAAAPGPKISETVDGSTSAPSFTQTLQGQTAVLGERAKFEAVVNISPDTKIVWLHNGVEIKGDQRHLIQLDRKTGRCVLIITKLVVSDSGEYALQVINALGEAACTAQLLFQEKQVKRQTVEGDGPNFTKMLSGQVVEDGSTARMEVGVGCSPAPTVTWLFNGVEIKPDQRRKVIADAQRQLYALVIEKVQPSDQGNYTCKAMNKFG</sequence>
<feature type="domain" description="Ig-like" evidence="4">
    <location>
        <begin position="7"/>
        <end position="110"/>
    </location>
</feature>
<evidence type="ECO:0000259" key="4">
    <source>
        <dbReference type="PROSITE" id="PS50835"/>
    </source>
</evidence>
<evidence type="ECO:0000313" key="5">
    <source>
        <dbReference type="EMBL" id="EEN53990.1"/>
    </source>
</evidence>
<dbReference type="AlphaFoldDB" id="C3Z0E2"/>
<keyword evidence="2" id="KW-0393">Immunoglobulin domain</keyword>
<accession>C3Z0E2</accession>
<dbReference type="InterPro" id="IPR003598">
    <property type="entry name" value="Ig_sub2"/>
</dbReference>
<comment type="similarity">
    <text evidence="1">Belongs to the protein kinase superfamily. CAMK Ser/Thr protein kinase family.</text>
</comment>
<evidence type="ECO:0000256" key="2">
    <source>
        <dbReference type="ARBA" id="ARBA00023319"/>
    </source>
</evidence>
<dbReference type="Pfam" id="PF07679">
    <property type="entry name" value="I-set"/>
    <property type="match status" value="2"/>
</dbReference>
<dbReference type="SMART" id="SM00409">
    <property type="entry name" value="IG"/>
    <property type="match status" value="2"/>
</dbReference>
<dbReference type="STRING" id="7739.C3Z0E2"/>
<dbReference type="InterPro" id="IPR003599">
    <property type="entry name" value="Ig_sub"/>
</dbReference>
<dbReference type="PANTHER" id="PTHR47633">
    <property type="entry name" value="IMMUNOGLOBULIN"/>
    <property type="match status" value="1"/>
</dbReference>
<name>C3Z0E2_BRAFL</name>
<gene>
    <name evidence="5" type="ORF">BRAFLDRAFT_221520</name>
</gene>
<dbReference type="FunFam" id="2.60.40.10:FF:000080">
    <property type="entry name" value="Myosin light chain kinase, smooth muscle"/>
    <property type="match status" value="2"/>
</dbReference>
<feature type="non-terminal residue" evidence="5">
    <location>
        <position position="207"/>
    </location>
</feature>
<dbReference type="PANTHER" id="PTHR47633:SF4">
    <property type="entry name" value="MYOPALLADIN ISOFORM X1"/>
    <property type="match status" value="1"/>
</dbReference>
<dbReference type="InterPro" id="IPR007110">
    <property type="entry name" value="Ig-like_dom"/>
</dbReference>
<dbReference type="InterPro" id="IPR013098">
    <property type="entry name" value="Ig_I-set"/>
</dbReference>